<dbReference type="AlphaFoldDB" id="A0AAV9UGA7"/>
<evidence type="ECO:0000313" key="3">
    <source>
        <dbReference type="Proteomes" id="UP001375240"/>
    </source>
</evidence>
<evidence type="ECO:0000313" key="2">
    <source>
        <dbReference type="EMBL" id="KAK6340692.1"/>
    </source>
</evidence>
<reference evidence="2 3" key="1">
    <citation type="submission" date="2019-10" db="EMBL/GenBank/DDBJ databases">
        <authorList>
            <person name="Palmer J.M."/>
        </authorList>
    </citation>
    <scope>NUCLEOTIDE SEQUENCE [LARGE SCALE GENOMIC DNA]</scope>
    <source>
        <strain evidence="2 3">TWF696</strain>
    </source>
</reference>
<protein>
    <submittedName>
        <fullName evidence="2">Uncharacterized protein</fullName>
    </submittedName>
</protein>
<proteinExistence type="predicted"/>
<evidence type="ECO:0000256" key="1">
    <source>
        <dbReference type="SAM" id="SignalP"/>
    </source>
</evidence>
<keyword evidence="1" id="KW-0732">Signal</keyword>
<feature type="signal peptide" evidence="1">
    <location>
        <begin position="1"/>
        <end position="18"/>
    </location>
</feature>
<dbReference type="EMBL" id="JAVHNQ010000008">
    <property type="protein sequence ID" value="KAK6340692.1"/>
    <property type="molecule type" value="Genomic_DNA"/>
</dbReference>
<sequence length="303" mass="32234">MLLKYLTIGVAAAATVLATGTEDTKHCNANNCLRAVRATRISTRLAEASADCSAFYTAPSPSIPTYATACRGDAAFKSACACISVLPPDPTVAPPVVLPSPTAVFGDVVNGSPSNYDDPFAPLTLPFPITIYGISSADIFLSVNGFFSLIDSPSTTETYPSYSNGALPVHVDIVANFPSYLPPLSVCGFWDDLYVYQGTQQGIYYQIDGTSPGSRSISFEFYTSHFNAPAEYYHFLMKYDEAVPNVVTVQYFQVSDGGSSATIGAQSSDDFVQWSYNTPGSVFAGLKLKIDTTPGTDSVTAIP</sequence>
<feature type="chain" id="PRO_5043407141" evidence="1">
    <location>
        <begin position="19"/>
        <end position="303"/>
    </location>
</feature>
<comment type="caution">
    <text evidence="2">The sequence shown here is derived from an EMBL/GenBank/DDBJ whole genome shotgun (WGS) entry which is preliminary data.</text>
</comment>
<organism evidence="2 3">
    <name type="scientific">Orbilia brochopaga</name>
    <dbReference type="NCBI Taxonomy" id="3140254"/>
    <lineage>
        <taxon>Eukaryota</taxon>
        <taxon>Fungi</taxon>
        <taxon>Dikarya</taxon>
        <taxon>Ascomycota</taxon>
        <taxon>Pezizomycotina</taxon>
        <taxon>Orbiliomycetes</taxon>
        <taxon>Orbiliales</taxon>
        <taxon>Orbiliaceae</taxon>
        <taxon>Orbilia</taxon>
    </lineage>
</organism>
<gene>
    <name evidence="2" type="ORF">TWF696_009015</name>
</gene>
<dbReference type="Proteomes" id="UP001375240">
    <property type="component" value="Unassembled WGS sequence"/>
</dbReference>
<name>A0AAV9UGA7_9PEZI</name>
<keyword evidence="3" id="KW-1185">Reference proteome</keyword>
<accession>A0AAV9UGA7</accession>